<keyword evidence="1" id="KW-0813">Transport</keyword>
<evidence type="ECO:0000256" key="3">
    <source>
        <dbReference type="ARBA" id="ARBA00022737"/>
    </source>
</evidence>
<feature type="domain" description="ABC transmembrane type-1" evidence="9">
    <location>
        <begin position="103"/>
        <end position="301"/>
    </location>
</feature>
<sequence length="301" mass="35662">MVTLILCIVVTSEYKEYQPVRRMENHRYLSKEINASIYSWFIFNWVNSMMNEGYLCMLNDEDLPKLPVKNRTKYTLANFREHHITSLLISLDYSFCSELTIQVFYALIWSIFIFGPHYFLNLIVGFIEKAPSQHEPVFTTYLYVFGLFIFNIVQLLSFQCMLYIGHVLHIYIQSIIIGKVYAKALCRHDATEDETEKKIGNINNLVSMDTQKIGELSAYIFYIYTYPIQILIYIWSLWYLLGYSTMFSITVIIITYPLPTHLSKMYENSYKNIMKATDKHLVLMNELLHTMRIIKFFAWES</sequence>
<dbReference type="AlphaFoldDB" id="A0A433AUG0"/>
<evidence type="ECO:0000256" key="7">
    <source>
        <dbReference type="ARBA" id="ARBA00023136"/>
    </source>
</evidence>
<dbReference type="Pfam" id="PF00664">
    <property type="entry name" value="ABC_membrane"/>
    <property type="match status" value="1"/>
</dbReference>
<organism evidence="10 11">
    <name type="scientific">Jimgerdemannia flammicorona</name>
    <dbReference type="NCBI Taxonomy" id="994334"/>
    <lineage>
        <taxon>Eukaryota</taxon>
        <taxon>Fungi</taxon>
        <taxon>Fungi incertae sedis</taxon>
        <taxon>Mucoromycota</taxon>
        <taxon>Mucoromycotina</taxon>
        <taxon>Endogonomycetes</taxon>
        <taxon>Endogonales</taxon>
        <taxon>Endogonaceae</taxon>
        <taxon>Jimgerdemannia</taxon>
    </lineage>
</organism>
<keyword evidence="2 8" id="KW-0812">Transmembrane</keyword>
<evidence type="ECO:0000313" key="10">
    <source>
        <dbReference type="EMBL" id="RUP06346.1"/>
    </source>
</evidence>
<protein>
    <recommendedName>
        <fullName evidence="9">ABC transmembrane type-1 domain-containing protein</fullName>
    </recommendedName>
</protein>
<dbReference type="GO" id="GO:0140359">
    <property type="term" value="F:ABC-type transporter activity"/>
    <property type="evidence" value="ECO:0007669"/>
    <property type="project" value="InterPro"/>
</dbReference>
<feature type="transmembrane region" description="Helical" evidence="8">
    <location>
        <begin position="216"/>
        <end position="235"/>
    </location>
</feature>
<evidence type="ECO:0000256" key="4">
    <source>
        <dbReference type="ARBA" id="ARBA00022741"/>
    </source>
</evidence>
<evidence type="ECO:0000313" key="11">
    <source>
        <dbReference type="Proteomes" id="UP000268093"/>
    </source>
</evidence>
<dbReference type="PANTHER" id="PTHR24223">
    <property type="entry name" value="ATP-BINDING CASSETTE SUB-FAMILY C"/>
    <property type="match status" value="1"/>
</dbReference>
<feature type="non-terminal residue" evidence="10">
    <location>
        <position position="301"/>
    </location>
</feature>
<keyword evidence="6 8" id="KW-1133">Transmembrane helix</keyword>
<keyword evidence="4" id="KW-0547">Nucleotide-binding</keyword>
<proteinExistence type="predicted"/>
<evidence type="ECO:0000256" key="8">
    <source>
        <dbReference type="SAM" id="Phobius"/>
    </source>
</evidence>
<dbReference type="OrthoDB" id="6500128at2759"/>
<evidence type="ECO:0000256" key="1">
    <source>
        <dbReference type="ARBA" id="ARBA00022448"/>
    </source>
</evidence>
<dbReference type="Gene3D" id="1.20.1560.10">
    <property type="entry name" value="ABC transporter type 1, transmembrane domain"/>
    <property type="match status" value="1"/>
</dbReference>
<dbReference type="InterPro" id="IPR036640">
    <property type="entry name" value="ABC1_TM_sf"/>
</dbReference>
<keyword evidence="11" id="KW-1185">Reference proteome</keyword>
<feature type="transmembrane region" description="Helical" evidence="8">
    <location>
        <begin position="241"/>
        <end position="258"/>
    </location>
</feature>
<feature type="transmembrane region" description="Helical" evidence="8">
    <location>
        <begin position="140"/>
        <end position="164"/>
    </location>
</feature>
<dbReference type="GO" id="GO:0005524">
    <property type="term" value="F:ATP binding"/>
    <property type="evidence" value="ECO:0007669"/>
    <property type="project" value="UniProtKB-KW"/>
</dbReference>
<dbReference type="SUPFAM" id="SSF90123">
    <property type="entry name" value="ABC transporter transmembrane region"/>
    <property type="match status" value="1"/>
</dbReference>
<dbReference type="InterPro" id="IPR011527">
    <property type="entry name" value="ABC1_TM_dom"/>
</dbReference>
<keyword evidence="7 8" id="KW-0472">Membrane</keyword>
<dbReference type="GO" id="GO:0016020">
    <property type="term" value="C:membrane"/>
    <property type="evidence" value="ECO:0007669"/>
    <property type="project" value="InterPro"/>
</dbReference>
<dbReference type="PROSITE" id="PS50929">
    <property type="entry name" value="ABC_TM1F"/>
    <property type="match status" value="1"/>
</dbReference>
<evidence type="ECO:0000256" key="6">
    <source>
        <dbReference type="ARBA" id="ARBA00022989"/>
    </source>
</evidence>
<gene>
    <name evidence="10" type="ORF">BC936DRAFT_140380</name>
</gene>
<evidence type="ECO:0000256" key="5">
    <source>
        <dbReference type="ARBA" id="ARBA00022840"/>
    </source>
</evidence>
<dbReference type="Proteomes" id="UP000268093">
    <property type="component" value="Unassembled WGS sequence"/>
</dbReference>
<evidence type="ECO:0000259" key="9">
    <source>
        <dbReference type="PROSITE" id="PS50929"/>
    </source>
</evidence>
<dbReference type="InterPro" id="IPR050173">
    <property type="entry name" value="ABC_transporter_C-like"/>
</dbReference>
<keyword evidence="3" id="KW-0677">Repeat</keyword>
<reference evidence="10 11" key="1">
    <citation type="journal article" date="2018" name="New Phytol.">
        <title>Phylogenomics of Endogonaceae and evolution of mycorrhizas within Mucoromycota.</title>
        <authorList>
            <person name="Chang Y."/>
            <person name="Desiro A."/>
            <person name="Na H."/>
            <person name="Sandor L."/>
            <person name="Lipzen A."/>
            <person name="Clum A."/>
            <person name="Barry K."/>
            <person name="Grigoriev I.V."/>
            <person name="Martin F.M."/>
            <person name="Stajich J.E."/>
            <person name="Smith M.E."/>
            <person name="Bonito G."/>
            <person name="Spatafora J.W."/>
        </authorList>
    </citation>
    <scope>NUCLEOTIDE SEQUENCE [LARGE SCALE GENOMIC DNA]</scope>
    <source>
        <strain evidence="10 11">GMNB39</strain>
    </source>
</reference>
<feature type="transmembrane region" description="Helical" evidence="8">
    <location>
        <begin position="103"/>
        <end position="120"/>
    </location>
</feature>
<dbReference type="EMBL" id="RBNI01016925">
    <property type="protein sequence ID" value="RUP06346.1"/>
    <property type="molecule type" value="Genomic_DNA"/>
</dbReference>
<dbReference type="PANTHER" id="PTHR24223:SF353">
    <property type="entry name" value="ABC TRANSPORTER ATP-BINDING PROTEIN_PERMEASE VMR1-RELATED"/>
    <property type="match status" value="1"/>
</dbReference>
<evidence type="ECO:0000256" key="2">
    <source>
        <dbReference type="ARBA" id="ARBA00022692"/>
    </source>
</evidence>
<comment type="caution">
    <text evidence="10">The sequence shown here is derived from an EMBL/GenBank/DDBJ whole genome shotgun (WGS) entry which is preliminary data.</text>
</comment>
<name>A0A433AUG0_9FUNG</name>
<keyword evidence="5" id="KW-0067">ATP-binding</keyword>
<accession>A0A433AUG0</accession>